<organism evidence="2 3">
    <name type="scientific">Brachionus calyciflorus</name>
    <dbReference type="NCBI Taxonomy" id="104777"/>
    <lineage>
        <taxon>Eukaryota</taxon>
        <taxon>Metazoa</taxon>
        <taxon>Spiralia</taxon>
        <taxon>Gnathifera</taxon>
        <taxon>Rotifera</taxon>
        <taxon>Eurotatoria</taxon>
        <taxon>Monogononta</taxon>
        <taxon>Pseudotrocha</taxon>
        <taxon>Ploima</taxon>
        <taxon>Brachionidae</taxon>
        <taxon>Brachionus</taxon>
    </lineage>
</organism>
<feature type="region of interest" description="Disordered" evidence="1">
    <location>
        <begin position="152"/>
        <end position="171"/>
    </location>
</feature>
<feature type="compositionally biased region" description="Low complexity" evidence="1">
    <location>
        <begin position="76"/>
        <end position="85"/>
    </location>
</feature>
<reference evidence="2" key="1">
    <citation type="submission" date="2021-02" db="EMBL/GenBank/DDBJ databases">
        <authorList>
            <person name="Nowell W R."/>
        </authorList>
    </citation>
    <scope>NUCLEOTIDE SEQUENCE</scope>
    <source>
        <strain evidence="2">Ploen Becks lab</strain>
    </source>
</reference>
<dbReference type="Proteomes" id="UP000663879">
    <property type="component" value="Unassembled WGS sequence"/>
</dbReference>
<evidence type="ECO:0000256" key="1">
    <source>
        <dbReference type="SAM" id="MobiDB-lite"/>
    </source>
</evidence>
<gene>
    <name evidence="2" type="ORF">OXX778_LOCUS22022</name>
</gene>
<comment type="caution">
    <text evidence="2">The sequence shown here is derived from an EMBL/GenBank/DDBJ whole genome shotgun (WGS) entry which is preliminary data.</text>
</comment>
<keyword evidence="3" id="KW-1185">Reference proteome</keyword>
<protein>
    <submittedName>
        <fullName evidence="2">Uncharacterized protein</fullName>
    </submittedName>
</protein>
<dbReference type="EMBL" id="CAJNOC010008775">
    <property type="protein sequence ID" value="CAF1120544.1"/>
    <property type="molecule type" value="Genomic_DNA"/>
</dbReference>
<evidence type="ECO:0000313" key="2">
    <source>
        <dbReference type="EMBL" id="CAF1120544.1"/>
    </source>
</evidence>
<proteinExistence type="predicted"/>
<evidence type="ECO:0000313" key="3">
    <source>
        <dbReference type="Proteomes" id="UP000663879"/>
    </source>
</evidence>
<sequence length="171" mass="19800">MENKTLKAIVDINSSTLSRIDFTINKVSLSILNTHIKQHRFNLIKQIPGPNKRQLQNCDNTQKWKQFRNDNTEPGNNLNSNSKNLNRPKPQQGKKSLISFDSSKPELPNKDLLDEKEMMALNIFDRDKNNDKSLWPRGTVINRYHRPYIQKNQQDVNNQMDIAPQASSSSQ</sequence>
<feature type="region of interest" description="Disordered" evidence="1">
    <location>
        <begin position="67"/>
        <end position="109"/>
    </location>
</feature>
<name>A0A814QH65_9BILA</name>
<accession>A0A814QH65</accession>
<dbReference type="AlphaFoldDB" id="A0A814QH65"/>